<evidence type="ECO:0000256" key="1">
    <source>
        <dbReference type="SAM" id="MobiDB-lite"/>
    </source>
</evidence>
<feature type="region of interest" description="Disordered" evidence="1">
    <location>
        <begin position="34"/>
        <end position="53"/>
    </location>
</feature>
<dbReference type="RefSeq" id="WP_174471597.1">
    <property type="nucleotide sequence ID" value="NZ_JAGINN010000011.1"/>
</dbReference>
<dbReference type="InterPro" id="IPR010752">
    <property type="entry name" value="DUF1329"/>
</dbReference>
<sequence length="472" mass="52139">MSDPTDFHPDRRQTLGLLLGTAASVAATTRGALAQSAPAPSAPAPSAPSDVGVPRLGEELTPFGAVRAGNRTRAIPPWTGGLTEAPRGYVPNRPSPDPYIEDVRWFTVGAADVERYKVRLTAGQQALLEKFPDSFELALFPSRRSAAAPQRIYDASLANADRARLGENGLALRDAAVGVPFPIPANGVQAMWNHKLRWRGGNLSRTSLTVVQSGDGTRSLTRLREDFASPYAAGDAAAPPLLYRRTILDPKEQAGSSLIVQGTLDPIAARTRAWVREGERGRVVAAPDFAYDTPDPVTGGICTADMLDMFSGALDRFDYTLVTRREMYMPYNAHRLTNPSLTMRDILWPHHPNPQFLRYEMHRVWVVDARLKPNFKHSLPDRTFYLDEDSWQILASEHYNGKGELLRYAEAHPLPDWQVPALVPTMEFAFDLTADRYAARGVENGLPPPRYDAPLKPEDFTPDALVRRGRRG</sequence>
<organism evidence="2 3">
    <name type="scientific">Azospirillum melinis</name>
    <dbReference type="NCBI Taxonomy" id="328839"/>
    <lineage>
        <taxon>Bacteria</taxon>
        <taxon>Pseudomonadati</taxon>
        <taxon>Pseudomonadota</taxon>
        <taxon>Alphaproteobacteria</taxon>
        <taxon>Rhodospirillales</taxon>
        <taxon>Azospirillaceae</taxon>
        <taxon>Azospirillum</taxon>
    </lineage>
</organism>
<keyword evidence="3" id="KW-1185">Reference proteome</keyword>
<feature type="region of interest" description="Disordered" evidence="1">
    <location>
        <begin position="446"/>
        <end position="472"/>
    </location>
</feature>
<name>A0ABX2KF77_9PROT</name>
<dbReference type="Pfam" id="PF07044">
    <property type="entry name" value="DUF1329"/>
    <property type="match status" value="1"/>
</dbReference>
<protein>
    <submittedName>
        <fullName evidence="2">DUF1329 domain-containing protein</fullName>
    </submittedName>
</protein>
<dbReference type="Gene3D" id="2.50.20.10">
    <property type="entry name" value="Lipoprotein localisation LolA/LolB/LppX"/>
    <property type="match status" value="1"/>
</dbReference>
<accession>A0ABX2KF77</accession>
<dbReference type="InterPro" id="IPR006311">
    <property type="entry name" value="TAT_signal"/>
</dbReference>
<dbReference type="EMBL" id="WHOS01000015">
    <property type="protein sequence ID" value="NUB00398.1"/>
    <property type="molecule type" value="Genomic_DNA"/>
</dbReference>
<evidence type="ECO:0000313" key="2">
    <source>
        <dbReference type="EMBL" id="NUB00398.1"/>
    </source>
</evidence>
<evidence type="ECO:0000313" key="3">
    <source>
        <dbReference type="Proteomes" id="UP000605086"/>
    </source>
</evidence>
<dbReference type="PROSITE" id="PS51318">
    <property type="entry name" value="TAT"/>
    <property type="match status" value="1"/>
</dbReference>
<proteinExistence type="predicted"/>
<reference evidence="2 3" key="1">
    <citation type="submission" date="2019-10" db="EMBL/GenBank/DDBJ databases">
        <title>Genome sequence of Azospirillum melinis.</title>
        <authorList>
            <person name="Ambrosini A."/>
            <person name="Sant'Anna F.H."/>
            <person name="Cassan F.D."/>
            <person name="Souza E.M."/>
            <person name="Passaglia L.M.P."/>
        </authorList>
    </citation>
    <scope>NUCLEOTIDE SEQUENCE [LARGE SCALE GENOMIC DNA]</scope>
    <source>
        <strain evidence="2 3">TMCY0552</strain>
    </source>
</reference>
<gene>
    <name evidence="2" type="ORF">GBZ48_13980</name>
</gene>
<dbReference type="Proteomes" id="UP000605086">
    <property type="component" value="Unassembled WGS sequence"/>
</dbReference>
<comment type="caution">
    <text evidence="2">The sequence shown here is derived from an EMBL/GenBank/DDBJ whole genome shotgun (WGS) entry which is preliminary data.</text>
</comment>